<keyword evidence="5" id="KW-1185">Reference proteome</keyword>
<evidence type="ECO:0000256" key="1">
    <source>
        <dbReference type="PROSITE-ProRule" id="PRU00042"/>
    </source>
</evidence>
<dbReference type="AlphaFoldDB" id="A0A9P4SHY7"/>
<evidence type="ECO:0000313" key="5">
    <source>
        <dbReference type="Proteomes" id="UP000799429"/>
    </source>
</evidence>
<proteinExistence type="predicted"/>
<evidence type="ECO:0000313" key="4">
    <source>
        <dbReference type="EMBL" id="KAF2843291.1"/>
    </source>
</evidence>
<feature type="region of interest" description="Disordered" evidence="2">
    <location>
        <begin position="39"/>
        <end position="77"/>
    </location>
</feature>
<dbReference type="SUPFAM" id="SSF57667">
    <property type="entry name" value="beta-beta-alpha zinc fingers"/>
    <property type="match status" value="1"/>
</dbReference>
<dbReference type="EMBL" id="MU006089">
    <property type="protein sequence ID" value="KAF2843291.1"/>
    <property type="molecule type" value="Genomic_DNA"/>
</dbReference>
<feature type="domain" description="C2H2-type" evidence="3">
    <location>
        <begin position="23"/>
        <end position="52"/>
    </location>
</feature>
<dbReference type="PANTHER" id="PTHR47251">
    <property type="entry name" value="FINGER DOMAIN PROTEIN, PUTATIVE (AFU_ORTHOLOGUE AFUA_3G04180)-RELATED"/>
    <property type="match status" value="1"/>
</dbReference>
<name>A0A9P4SHY7_9PEZI</name>
<dbReference type="PROSITE" id="PS00028">
    <property type="entry name" value="ZINC_FINGER_C2H2_1"/>
    <property type="match status" value="1"/>
</dbReference>
<organism evidence="4 5">
    <name type="scientific">Patellaria atrata CBS 101060</name>
    <dbReference type="NCBI Taxonomy" id="1346257"/>
    <lineage>
        <taxon>Eukaryota</taxon>
        <taxon>Fungi</taxon>
        <taxon>Dikarya</taxon>
        <taxon>Ascomycota</taxon>
        <taxon>Pezizomycotina</taxon>
        <taxon>Dothideomycetes</taxon>
        <taxon>Dothideomycetes incertae sedis</taxon>
        <taxon>Patellariales</taxon>
        <taxon>Patellariaceae</taxon>
        <taxon>Patellaria</taxon>
    </lineage>
</organism>
<feature type="compositionally biased region" description="Acidic residues" evidence="2">
    <location>
        <begin position="133"/>
        <end position="143"/>
    </location>
</feature>
<dbReference type="PROSITE" id="PS50157">
    <property type="entry name" value="ZINC_FINGER_C2H2_2"/>
    <property type="match status" value="1"/>
</dbReference>
<dbReference type="InterPro" id="IPR013087">
    <property type="entry name" value="Znf_C2H2_type"/>
</dbReference>
<comment type="caution">
    <text evidence="4">The sequence shown here is derived from an EMBL/GenBank/DDBJ whole genome shotgun (WGS) entry which is preliminary data.</text>
</comment>
<keyword evidence="1" id="KW-0862">Zinc</keyword>
<evidence type="ECO:0000259" key="3">
    <source>
        <dbReference type="PROSITE" id="PS50157"/>
    </source>
</evidence>
<dbReference type="PANTHER" id="PTHR47251:SF1">
    <property type="entry name" value="FINGER DOMAIN PROTEIN, PUTATIVE (AFU_ORTHOLOGUE AFUA_3G04180)-RELATED"/>
    <property type="match status" value="1"/>
</dbReference>
<dbReference type="OrthoDB" id="4822at2759"/>
<feature type="compositionally biased region" description="Basic and acidic residues" evidence="2">
    <location>
        <begin position="55"/>
        <end position="77"/>
    </location>
</feature>
<gene>
    <name evidence="4" type="ORF">M501DRAFT_1028100</name>
</gene>
<dbReference type="GO" id="GO:0008270">
    <property type="term" value="F:zinc ion binding"/>
    <property type="evidence" value="ECO:0007669"/>
    <property type="project" value="UniProtKB-KW"/>
</dbReference>
<protein>
    <recommendedName>
        <fullName evidence="3">C2H2-type domain-containing protein</fullName>
    </recommendedName>
</protein>
<dbReference type="Proteomes" id="UP000799429">
    <property type="component" value="Unassembled WGS sequence"/>
</dbReference>
<sequence length="166" mass="19050">MPPRSFTNPAPKTESAREARKTFFCDLCNKGYSRMNEFESHEQSYDHQHRKRLKDMKQMQRDPNAADKARRAERRADEASGLIAMKIEDDKPITTGKFKKAGFVSAFRDEEVKPGFKKAFAEDEIKPTPQPKEDEEDESDFETSDPNYYNPTKPTGCATHSCTAVY</sequence>
<evidence type="ECO:0000256" key="2">
    <source>
        <dbReference type="SAM" id="MobiDB-lite"/>
    </source>
</evidence>
<accession>A0A9P4SHY7</accession>
<feature type="region of interest" description="Disordered" evidence="2">
    <location>
        <begin position="118"/>
        <end position="154"/>
    </location>
</feature>
<keyword evidence="1" id="KW-0479">Metal-binding</keyword>
<reference evidence="4" key="1">
    <citation type="journal article" date="2020" name="Stud. Mycol.">
        <title>101 Dothideomycetes genomes: a test case for predicting lifestyles and emergence of pathogens.</title>
        <authorList>
            <person name="Haridas S."/>
            <person name="Albert R."/>
            <person name="Binder M."/>
            <person name="Bloem J."/>
            <person name="Labutti K."/>
            <person name="Salamov A."/>
            <person name="Andreopoulos B."/>
            <person name="Baker S."/>
            <person name="Barry K."/>
            <person name="Bills G."/>
            <person name="Bluhm B."/>
            <person name="Cannon C."/>
            <person name="Castanera R."/>
            <person name="Culley D."/>
            <person name="Daum C."/>
            <person name="Ezra D."/>
            <person name="Gonzalez J."/>
            <person name="Henrissat B."/>
            <person name="Kuo A."/>
            <person name="Liang C."/>
            <person name="Lipzen A."/>
            <person name="Lutzoni F."/>
            <person name="Magnuson J."/>
            <person name="Mondo S."/>
            <person name="Nolan M."/>
            <person name="Ohm R."/>
            <person name="Pangilinan J."/>
            <person name="Park H.-J."/>
            <person name="Ramirez L."/>
            <person name="Alfaro M."/>
            <person name="Sun H."/>
            <person name="Tritt A."/>
            <person name="Yoshinaga Y."/>
            <person name="Zwiers L.-H."/>
            <person name="Turgeon B."/>
            <person name="Goodwin S."/>
            <person name="Spatafora J."/>
            <person name="Crous P."/>
            <person name="Grigoriev I."/>
        </authorList>
    </citation>
    <scope>NUCLEOTIDE SEQUENCE</scope>
    <source>
        <strain evidence="4">CBS 101060</strain>
    </source>
</reference>
<keyword evidence="1" id="KW-0863">Zinc-finger</keyword>
<dbReference type="InterPro" id="IPR036236">
    <property type="entry name" value="Znf_C2H2_sf"/>
</dbReference>